<evidence type="ECO:0000313" key="2">
    <source>
        <dbReference type="EMBL" id="QHT05127.1"/>
    </source>
</evidence>
<feature type="region of interest" description="Disordered" evidence="1">
    <location>
        <begin position="1"/>
        <end position="25"/>
    </location>
</feature>
<reference evidence="2" key="1">
    <citation type="journal article" date="2020" name="Nature">
        <title>Giant virus diversity and host interactions through global metagenomics.</title>
        <authorList>
            <person name="Schulz F."/>
            <person name="Roux S."/>
            <person name="Paez-Espino D."/>
            <person name="Jungbluth S."/>
            <person name="Walsh D.A."/>
            <person name="Denef V.J."/>
            <person name="McMahon K.D."/>
            <person name="Konstantinidis K.T."/>
            <person name="Eloe-Fadrosh E.A."/>
            <person name="Kyrpides N.C."/>
            <person name="Woyke T."/>
        </authorList>
    </citation>
    <scope>NUCLEOTIDE SEQUENCE</scope>
    <source>
        <strain evidence="2">GVMAG-M-3300021354-14</strain>
    </source>
</reference>
<feature type="compositionally biased region" description="Acidic residues" evidence="1">
    <location>
        <begin position="1"/>
        <end position="23"/>
    </location>
</feature>
<evidence type="ECO:0000256" key="1">
    <source>
        <dbReference type="SAM" id="MobiDB-lite"/>
    </source>
</evidence>
<proteinExistence type="predicted"/>
<name>A0A6C0CLN3_9ZZZZ</name>
<protein>
    <submittedName>
        <fullName evidence="2">Uncharacterized protein</fullName>
    </submittedName>
</protein>
<dbReference type="EMBL" id="MN739449">
    <property type="protein sequence ID" value="QHT05127.1"/>
    <property type="molecule type" value="Genomic_DNA"/>
</dbReference>
<sequence length="148" mass="17729">MNYDDGEDINYPEEEEEEDEDGSDCSIIDHSENFQNNDKTFYDKVPDEVFAAARQRYNKLFEPNRRKEAIQKIHMYYNDQCRRFHHKKINPDAIVAIINSQYAEYEEFKRQNEAMFNRYMNCLVASMQSKHIVELPADTVEVMIPHFM</sequence>
<dbReference type="AlphaFoldDB" id="A0A6C0CLN3"/>
<accession>A0A6C0CLN3</accession>
<organism evidence="2">
    <name type="scientific">viral metagenome</name>
    <dbReference type="NCBI Taxonomy" id="1070528"/>
    <lineage>
        <taxon>unclassified sequences</taxon>
        <taxon>metagenomes</taxon>
        <taxon>organismal metagenomes</taxon>
    </lineage>
</organism>